<dbReference type="GO" id="GO:0006351">
    <property type="term" value="P:DNA-templated transcription"/>
    <property type="evidence" value="ECO:0007669"/>
    <property type="project" value="InterPro"/>
</dbReference>
<dbReference type="Pfam" id="PF04082">
    <property type="entry name" value="Fungal_trans"/>
    <property type="match status" value="1"/>
</dbReference>
<feature type="domain" description="Xylanolytic transcriptional activator regulatory" evidence="3">
    <location>
        <begin position="249"/>
        <end position="323"/>
    </location>
</feature>
<dbReference type="PANTHER" id="PTHR46910">
    <property type="entry name" value="TRANSCRIPTION FACTOR PDR1"/>
    <property type="match status" value="1"/>
</dbReference>
<evidence type="ECO:0000313" key="5">
    <source>
        <dbReference type="Proteomes" id="UP001174694"/>
    </source>
</evidence>
<feature type="compositionally biased region" description="Basic and acidic residues" evidence="2">
    <location>
        <begin position="342"/>
        <end position="356"/>
    </location>
</feature>
<dbReference type="CDD" id="cd12148">
    <property type="entry name" value="fungal_TF_MHR"/>
    <property type="match status" value="1"/>
</dbReference>
<dbReference type="GO" id="GO:0008270">
    <property type="term" value="F:zinc ion binding"/>
    <property type="evidence" value="ECO:0007669"/>
    <property type="project" value="InterPro"/>
</dbReference>
<evidence type="ECO:0000259" key="3">
    <source>
        <dbReference type="SMART" id="SM00906"/>
    </source>
</evidence>
<gene>
    <name evidence="4" type="ORF">NKR23_g210</name>
</gene>
<reference evidence="4" key="1">
    <citation type="submission" date="2022-07" db="EMBL/GenBank/DDBJ databases">
        <title>Fungi with potential for degradation of polypropylene.</title>
        <authorList>
            <person name="Gostincar C."/>
        </authorList>
    </citation>
    <scope>NUCLEOTIDE SEQUENCE</scope>
    <source>
        <strain evidence="4">EXF-13308</strain>
    </source>
</reference>
<dbReference type="SMART" id="SM00906">
    <property type="entry name" value="Fungal_trans"/>
    <property type="match status" value="1"/>
</dbReference>
<feature type="region of interest" description="Disordered" evidence="2">
    <location>
        <begin position="609"/>
        <end position="646"/>
    </location>
</feature>
<feature type="region of interest" description="Disordered" evidence="2">
    <location>
        <begin position="326"/>
        <end position="393"/>
    </location>
</feature>
<name>A0AA38S803_9PEZI</name>
<protein>
    <submittedName>
        <fullName evidence="4">Fungal specific transcription factor</fullName>
    </submittedName>
</protein>
<dbReference type="GO" id="GO:0003677">
    <property type="term" value="F:DNA binding"/>
    <property type="evidence" value="ECO:0007669"/>
    <property type="project" value="InterPro"/>
</dbReference>
<dbReference type="AlphaFoldDB" id="A0AA38S803"/>
<dbReference type="InterPro" id="IPR050987">
    <property type="entry name" value="AtrR-like"/>
</dbReference>
<keyword evidence="1" id="KW-0539">Nucleus</keyword>
<keyword evidence="5" id="KW-1185">Reference proteome</keyword>
<evidence type="ECO:0000256" key="2">
    <source>
        <dbReference type="SAM" id="MobiDB-lite"/>
    </source>
</evidence>
<dbReference type="InterPro" id="IPR007219">
    <property type="entry name" value="XnlR_reg_dom"/>
</dbReference>
<dbReference type="EMBL" id="JANBVO010000001">
    <property type="protein sequence ID" value="KAJ9157935.1"/>
    <property type="molecule type" value="Genomic_DNA"/>
</dbReference>
<dbReference type="PANTHER" id="PTHR46910:SF9">
    <property type="entry name" value="MISCELLANEOUS ZN(II)2CYS6 TRANSCRIPTION FACTOR (EUROFUNG)"/>
    <property type="match status" value="1"/>
</dbReference>
<sequence length="723" mass="79025">MSATPRGRESDRPSIPPIEIGSFVALRADKSEFIGSASGAFFVNTVFRAFAAASTGKGSNENAEVAGIRETGSPHSYLAAAGNTSTEAADDDEGIPSGVSLTEDVTTPGELSYGLKTFGLGAPPSLGTARKLLVLYFQNWHPFFPFLHGPTFVDQVNRFYGNALNPGENTRAPLSLRSKLCRAITFQCVFNIAAAVQDSQDLEASSVIESTVTLTNLLGIVSSAHDVSSLQALFAMELYLVTKMSLRAASTVHGALTRMLYQAGFHRCPFRFVQLPRDMCEIRKRIFWCVYILDRHLSQALGHPVALRDDEVDVCVPGMAELHRPVKPREQTSIALPSRATPGDEVREHLPKDHPSRIQAGTEPGDQNVGQTRTPQREGVDVQSPAHHHTGSREAAGEYVLGYLVTYSKLLGASLDLFHKSIHKRLITWDNVLEITYRTEAWWNNLPSMLQDDSPRSKSQFGAFFSILYHHLILFINRPFLSLPRHMLEFRSSMQSALSASRSILRTLEGRPDEAVISAWPGTYSATWMAGLVIAFAGRLNMYSPEKAVSDLSRCLIFLNDMADNWPSAGRCHSSLKLLVDALSPKSSEEQFDAQDSPVSGVTNRIFSTPAPPLSHTAGGGVGNTSKRRRINGDTMSSVPASVQGPPEMAGLPVGSGLSDVQDWQPVLEYTGPDFGFDTDLFASRGGSQAAVPQPLNQEQPVLLFDNLGFETYVQHFGDRLNF</sequence>
<dbReference type="GO" id="GO:0003700">
    <property type="term" value="F:DNA-binding transcription factor activity"/>
    <property type="evidence" value="ECO:0007669"/>
    <property type="project" value="InterPro"/>
</dbReference>
<proteinExistence type="predicted"/>
<accession>A0AA38S803</accession>
<organism evidence="4 5">
    <name type="scientific">Pleurostoma richardsiae</name>
    <dbReference type="NCBI Taxonomy" id="41990"/>
    <lineage>
        <taxon>Eukaryota</taxon>
        <taxon>Fungi</taxon>
        <taxon>Dikarya</taxon>
        <taxon>Ascomycota</taxon>
        <taxon>Pezizomycotina</taxon>
        <taxon>Sordariomycetes</taxon>
        <taxon>Sordariomycetidae</taxon>
        <taxon>Calosphaeriales</taxon>
        <taxon>Pleurostomataceae</taxon>
        <taxon>Pleurostoma</taxon>
    </lineage>
</organism>
<evidence type="ECO:0000313" key="4">
    <source>
        <dbReference type="EMBL" id="KAJ9157935.1"/>
    </source>
</evidence>
<evidence type="ECO:0000256" key="1">
    <source>
        <dbReference type="ARBA" id="ARBA00023242"/>
    </source>
</evidence>
<dbReference type="Proteomes" id="UP001174694">
    <property type="component" value="Unassembled WGS sequence"/>
</dbReference>
<comment type="caution">
    <text evidence="4">The sequence shown here is derived from an EMBL/GenBank/DDBJ whole genome shotgun (WGS) entry which is preliminary data.</text>
</comment>